<name>A0AA38GAG7_TAXCH</name>
<sequence length="61" mass="6767">MNGKRCCHVENSNAVRSLSSEPLVIRDHPRSPETPAHIAWNLSENIQDNEASDTSLQLQLG</sequence>
<evidence type="ECO:0000313" key="2">
    <source>
        <dbReference type="Proteomes" id="UP000824469"/>
    </source>
</evidence>
<accession>A0AA38GAG7</accession>
<protein>
    <submittedName>
        <fullName evidence="1">Uncharacterized protein</fullName>
    </submittedName>
</protein>
<keyword evidence="2" id="KW-1185">Reference proteome</keyword>
<evidence type="ECO:0000313" key="1">
    <source>
        <dbReference type="EMBL" id="KAH9317890.1"/>
    </source>
</evidence>
<feature type="non-terminal residue" evidence="1">
    <location>
        <position position="61"/>
    </location>
</feature>
<dbReference type="Proteomes" id="UP000824469">
    <property type="component" value="Unassembled WGS sequence"/>
</dbReference>
<comment type="caution">
    <text evidence="1">The sequence shown here is derived from an EMBL/GenBank/DDBJ whole genome shotgun (WGS) entry which is preliminary data.</text>
</comment>
<organism evidence="1 2">
    <name type="scientific">Taxus chinensis</name>
    <name type="common">Chinese yew</name>
    <name type="synonym">Taxus wallichiana var. chinensis</name>
    <dbReference type="NCBI Taxonomy" id="29808"/>
    <lineage>
        <taxon>Eukaryota</taxon>
        <taxon>Viridiplantae</taxon>
        <taxon>Streptophyta</taxon>
        <taxon>Embryophyta</taxon>
        <taxon>Tracheophyta</taxon>
        <taxon>Spermatophyta</taxon>
        <taxon>Pinopsida</taxon>
        <taxon>Pinidae</taxon>
        <taxon>Conifers II</taxon>
        <taxon>Cupressales</taxon>
        <taxon>Taxaceae</taxon>
        <taxon>Taxus</taxon>
    </lineage>
</organism>
<reference evidence="1 2" key="1">
    <citation type="journal article" date="2021" name="Nat. Plants">
        <title>The Taxus genome provides insights into paclitaxel biosynthesis.</title>
        <authorList>
            <person name="Xiong X."/>
            <person name="Gou J."/>
            <person name="Liao Q."/>
            <person name="Li Y."/>
            <person name="Zhou Q."/>
            <person name="Bi G."/>
            <person name="Li C."/>
            <person name="Du R."/>
            <person name="Wang X."/>
            <person name="Sun T."/>
            <person name="Guo L."/>
            <person name="Liang H."/>
            <person name="Lu P."/>
            <person name="Wu Y."/>
            <person name="Zhang Z."/>
            <person name="Ro D.K."/>
            <person name="Shang Y."/>
            <person name="Huang S."/>
            <person name="Yan J."/>
        </authorList>
    </citation>
    <scope>NUCLEOTIDE SEQUENCE [LARGE SCALE GENOMIC DNA]</scope>
    <source>
        <strain evidence="1">Ta-2019</strain>
    </source>
</reference>
<dbReference type="EMBL" id="JAHRHJ020000004">
    <property type="protein sequence ID" value="KAH9317890.1"/>
    <property type="molecule type" value="Genomic_DNA"/>
</dbReference>
<dbReference type="AlphaFoldDB" id="A0AA38GAG7"/>
<proteinExistence type="predicted"/>
<gene>
    <name evidence="1" type="ORF">KI387_019659</name>
</gene>